<proteinExistence type="predicted"/>
<dbReference type="EMBL" id="BTRK01000005">
    <property type="protein sequence ID" value="GMR55437.1"/>
    <property type="molecule type" value="Genomic_DNA"/>
</dbReference>
<comment type="caution">
    <text evidence="1">The sequence shown here is derived from an EMBL/GenBank/DDBJ whole genome shotgun (WGS) entry which is preliminary data.</text>
</comment>
<gene>
    <name evidence="1" type="ORF">PMAYCL1PPCAC_25632</name>
</gene>
<feature type="non-terminal residue" evidence="1">
    <location>
        <position position="1"/>
    </location>
</feature>
<keyword evidence="2" id="KW-1185">Reference proteome</keyword>
<reference evidence="2" key="1">
    <citation type="submission" date="2022-10" db="EMBL/GenBank/DDBJ databases">
        <title>Genome assembly of Pristionchus species.</title>
        <authorList>
            <person name="Yoshida K."/>
            <person name="Sommer R.J."/>
        </authorList>
    </citation>
    <scope>NUCLEOTIDE SEQUENCE [LARGE SCALE GENOMIC DNA]</scope>
    <source>
        <strain evidence="2">RS5460</strain>
    </source>
</reference>
<name>A0AAN5I7I1_9BILA</name>
<dbReference type="AlphaFoldDB" id="A0AAN5I7I1"/>
<protein>
    <submittedName>
        <fullName evidence="1">Uncharacterized protein</fullName>
    </submittedName>
</protein>
<evidence type="ECO:0000313" key="2">
    <source>
        <dbReference type="Proteomes" id="UP001328107"/>
    </source>
</evidence>
<dbReference type="Proteomes" id="UP001328107">
    <property type="component" value="Unassembled WGS sequence"/>
</dbReference>
<evidence type="ECO:0000313" key="1">
    <source>
        <dbReference type="EMBL" id="GMR55437.1"/>
    </source>
</evidence>
<sequence>LDDLLDLGHTEVLDLIILHVQRDLRSVIHFGFIQGPDGERSSDCRLSLLTVVIVVFRRDDDAVSNEESRVESAPPPCQGGRAAIRAGLEVLHESLRSSMRDGSQFDQIGLGHSNSSVEDDQSFLCLVCNDVDAELGAPH</sequence>
<accession>A0AAN5I7I1</accession>
<organism evidence="1 2">
    <name type="scientific">Pristionchus mayeri</name>
    <dbReference type="NCBI Taxonomy" id="1317129"/>
    <lineage>
        <taxon>Eukaryota</taxon>
        <taxon>Metazoa</taxon>
        <taxon>Ecdysozoa</taxon>
        <taxon>Nematoda</taxon>
        <taxon>Chromadorea</taxon>
        <taxon>Rhabditida</taxon>
        <taxon>Rhabditina</taxon>
        <taxon>Diplogasteromorpha</taxon>
        <taxon>Diplogasteroidea</taxon>
        <taxon>Neodiplogasteridae</taxon>
        <taxon>Pristionchus</taxon>
    </lineage>
</organism>